<dbReference type="Pfam" id="PF09489">
    <property type="entry name" value="CbtB"/>
    <property type="match status" value="1"/>
</dbReference>
<gene>
    <name evidence="3" type="ORF">CQY20_19420</name>
    <name evidence="2" type="ORF">MAGR_01960</name>
</gene>
<protein>
    <submittedName>
        <fullName evidence="3">Cobalt transporter</fullName>
    </submittedName>
</protein>
<evidence type="ECO:0000313" key="5">
    <source>
        <dbReference type="Proteomes" id="UP000465302"/>
    </source>
</evidence>
<reference evidence="2 5" key="2">
    <citation type="journal article" date="2019" name="Emerg. Microbes Infect.">
        <title>Comprehensive subspecies identification of 175 nontuberculous mycobacteria species based on 7547 genomic profiles.</title>
        <authorList>
            <person name="Matsumoto Y."/>
            <person name="Kinjo T."/>
            <person name="Motooka D."/>
            <person name="Nabeya D."/>
            <person name="Jung N."/>
            <person name="Uechi K."/>
            <person name="Horii T."/>
            <person name="Iida T."/>
            <person name="Fujita J."/>
            <person name="Nakamura S."/>
        </authorList>
    </citation>
    <scope>NUCLEOTIDE SEQUENCE [LARGE SCALE GENOMIC DNA]</scope>
    <source>
        <strain evidence="2 5">JCM 6377</strain>
    </source>
</reference>
<sequence>MATTRTAAQRSRALNLSGVRAAGTLAGTVFVALLVLYFIGLDQGATSVFGSNTAVHEFMHDARHLLGFPCH</sequence>
<evidence type="ECO:0000313" key="2">
    <source>
        <dbReference type="EMBL" id="GFG48755.1"/>
    </source>
</evidence>
<keyword evidence="1" id="KW-1133">Transmembrane helix</keyword>
<dbReference type="RefSeq" id="WP_097941714.1">
    <property type="nucleotide sequence ID" value="NZ_BLKS01000001.1"/>
</dbReference>
<dbReference type="Proteomes" id="UP000220914">
    <property type="component" value="Unassembled WGS sequence"/>
</dbReference>
<keyword evidence="1" id="KW-0812">Transmembrane</keyword>
<dbReference type="OrthoDB" id="122519at2"/>
<keyword evidence="4" id="KW-1185">Reference proteome</keyword>
<keyword evidence="1" id="KW-0472">Membrane</keyword>
<evidence type="ECO:0000313" key="3">
    <source>
        <dbReference type="EMBL" id="PEG36233.1"/>
    </source>
</evidence>
<evidence type="ECO:0000313" key="4">
    <source>
        <dbReference type="Proteomes" id="UP000220914"/>
    </source>
</evidence>
<reference evidence="3 4" key="1">
    <citation type="submission" date="2017-10" db="EMBL/GenBank/DDBJ databases">
        <title>The new phylogeny of genus Mycobacterium.</title>
        <authorList>
            <person name="Tortoli E."/>
            <person name="Trovato A."/>
            <person name="Cirillo D.M."/>
        </authorList>
    </citation>
    <scope>NUCLEOTIDE SEQUENCE [LARGE SCALE GENOMIC DNA]</scope>
    <source>
        <strain evidence="3 4">CCUG37673</strain>
    </source>
</reference>
<feature type="transmembrane region" description="Helical" evidence="1">
    <location>
        <begin position="21"/>
        <end position="39"/>
    </location>
</feature>
<dbReference type="EMBL" id="PDCP01000036">
    <property type="protein sequence ID" value="PEG36233.1"/>
    <property type="molecule type" value="Genomic_DNA"/>
</dbReference>
<organism evidence="3 4">
    <name type="scientific">Mycolicibacterium agri</name>
    <name type="common">Mycobacterium agri</name>
    <dbReference type="NCBI Taxonomy" id="36811"/>
    <lineage>
        <taxon>Bacteria</taxon>
        <taxon>Bacillati</taxon>
        <taxon>Actinomycetota</taxon>
        <taxon>Actinomycetes</taxon>
        <taxon>Mycobacteriales</taxon>
        <taxon>Mycobacteriaceae</taxon>
        <taxon>Mycolicibacterium</taxon>
    </lineage>
</organism>
<evidence type="ECO:0000256" key="1">
    <source>
        <dbReference type="SAM" id="Phobius"/>
    </source>
</evidence>
<dbReference type="InterPro" id="IPR012667">
    <property type="entry name" value="CbtB_put"/>
</dbReference>
<dbReference type="AlphaFoldDB" id="A0A2A7MXJ1"/>
<reference evidence="2" key="3">
    <citation type="submission" date="2020-02" db="EMBL/GenBank/DDBJ databases">
        <authorList>
            <person name="Matsumoto Y."/>
            <person name="Motooka D."/>
            <person name="Nakamura S."/>
        </authorList>
    </citation>
    <scope>NUCLEOTIDE SEQUENCE</scope>
    <source>
        <strain evidence="2">JCM 6377</strain>
    </source>
</reference>
<proteinExistence type="predicted"/>
<name>A0A2A7MXJ1_MYCAG</name>
<accession>A0A2A7MXJ1</accession>
<dbReference type="EMBL" id="BLKS01000001">
    <property type="protein sequence ID" value="GFG48755.1"/>
    <property type="molecule type" value="Genomic_DNA"/>
</dbReference>
<dbReference type="Proteomes" id="UP000465302">
    <property type="component" value="Unassembled WGS sequence"/>
</dbReference>
<comment type="caution">
    <text evidence="3">The sequence shown here is derived from an EMBL/GenBank/DDBJ whole genome shotgun (WGS) entry which is preliminary data.</text>
</comment>